<feature type="chain" id="PRO_5003386061" description="Peptidase S74 domain-containing protein" evidence="2">
    <location>
        <begin position="21"/>
        <end position="339"/>
    </location>
</feature>
<proteinExistence type="predicted"/>
<dbReference type="GeneID" id="78083043"/>
<dbReference type="STRING" id="742767.HMPREF9456_02419"/>
<feature type="coiled-coil region" evidence="1">
    <location>
        <begin position="311"/>
        <end position="338"/>
    </location>
</feature>
<evidence type="ECO:0000256" key="1">
    <source>
        <dbReference type="SAM" id="Coils"/>
    </source>
</evidence>
<dbReference type="HOGENOM" id="CLU_044440_1_0_10"/>
<keyword evidence="4" id="KW-1185">Reference proteome</keyword>
<organism evidence="3 4">
    <name type="scientific">Dysgonomonas mossii DSM 22836</name>
    <dbReference type="NCBI Taxonomy" id="742767"/>
    <lineage>
        <taxon>Bacteria</taxon>
        <taxon>Pseudomonadati</taxon>
        <taxon>Bacteroidota</taxon>
        <taxon>Bacteroidia</taxon>
        <taxon>Bacteroidales</taxon>
        <taxon>Dysgonomonadaceae</taxon>
        <taxon>Dysgonomonas</taxon>
    </lineage>
</organism>
<evidence type="ECO:0000313" key="3">
    <source>
        <dbReference type="EMBL" id="EGK05617.1"/>
    </source>
</evidence>
<dbReference type="eggNOG" id="COG1044">
    <property type="taxonomic scope" value="Bacteria"/>
</dbReference>
<sequence>MKKIFLLLSVISYFNLSISAQDQTINGNLFLSSNSNGGLRIGKKGDMGNLNVPLGAVASELNIDFSGYRDIDPDFIAARISCLRFNTWLNNNPLMQNSGLAFYTNPNSGVGISERMRITPEGNIGIGTTNPSAKLDVDGTIEGKGLFLNYSSNEGWMRSYLQYQGNSLIIGNPVGYPHNCNIDILPGGVSAQTLTSWLNMYIATGVQQYTKKIQIHTAGDSFFNGGNVGIGTSTPQAKLDVKGKIFAEEVEIKVSSGADFVFEPSYNLKPLAEVEAFVKERKHLPEIPSEKEMIEKGVNVNEMQIKLLQKIEELTLYVIDQDKQIKELKKQLEEQGDKK</sequence>
<keyword evidence="1" id="KW-0175">Coiled coil</keyword>
<dbReference type="Proteomes" id="UP000006420">
    <property type="component" value="Unassembled WGS sequence"/>
</dbReference>
<evidence type="ECO:0000256" key="2">
    <source>
        <dbReference type="SAM" id="SignalP"/>
    </source>
</evidence>
<gene>
    <name evidence="3" type="ORF">HMPREF9456_02419</name>
</gene>
<reference evidence="3 4" key="1">
    <citation type="submission" date="2011-04" db="EMBL/GenBank/DDBJ databases">
        <title>The Genome Sequence of Dysgonomonas mossii DSM 22836.</title>
        <authorList>
            <consortium name="The Broad Institute Genome Sequencing Platform"/>
            <person name="Earl A."/>
            <person name="Ward D."/>
            <person name="Feldgarden M."/>
            <person name="Gevers D."/>
            <person name="Pudlo N."/>
            <person name="Martens E."/>
            <person name="Allen-Vercoe E."/>
            <person name="Young S.K."/>
            <person name="Zeng Q."/>
            <person name="Gargeya S."/>
            <person name="Fitzgerald M."/>
            <person name="Haas B."/>
            <person name="Abouelleil A."/>
            <person name="Alvarado L."/>
            <person name="Arachchi H.M."/>
            <person name="Berlin A."/>
            <person name="Brown A."/>
            <person name="Chapman S.B."/>
            <person name="Chen Z."/>
            <person name="Dunbar C."/>
            <person name="Freedman E."/>
            <person name="Gearin G."/>
            <person name="Gellesch M."/>
            <person name="Goldberg J."/>
            <person name="Griggs A."/>
            <person name="Gujja S."/>
            <person name="Heiman D."/>
            <person name="Howarth C."/>
            <person name="Larson L."/>
            <person name="Lui A."/>
            <person name="MacDonald P.J.P."/>
            <person name="Mehta T."/>
            <person name="Montmayeur A."/>
            <person name="Murphy C."/>
            <person name="Neiman D."/>
            <person name="Pearson M."/>
            <person name="Priest M."/>
            <person name="Roberts A."/>
            <person name="Saif S."/>
            <person name="Shea T."/>
            <person name="Shenoy N."/>
            <person name="Sisk P."/>
            <person name="Stolte C."/>
            <person name="Sykes S."/>
            <person name="Yandava C."/>
            <person name="Wortman J."/>
            <person name="Nusbaum C."/>
            <person name="Birren B."/>
        </authorList>
    </citation>
    <scope>NUCLEOTIDE SEQUENCE [LARGE SCALE GENOMIC DNA]</scope>
    <source>
        <strain evidence="3 4">DSM 22836</strain>
    </source>
</reference>
<dbReference type="EMBL" id="ADLW01000013">
    <property type="protein sequence ID" value="EGK05617.1"/>
    <property type="molecule type" value="Genomic_DNA"/>
</dbReference>
<dbReference type="AlphaFoldDB" id="F8X2S7"/>
<evidence type="ECO:0000313" key="4">
    <source>
        <dbReference type="Proteomes" id="UP000006420"/>
    </source>
</evidence>
<comment type="caution">
    <text evidence="3">The sequence shown here is derived from an EMBL/GenBank/DDBJ whole genome shotgun (WGS) entry which is preliminary data.</text>
</comment>
<keyword evidence="2" id="KW-0732">Signal</keyword>
<accession>F8X2S7</accession>
<protein>
    <recommendedName>
        <fullName evidence="5">Peptidase S74 domain-containing protein</fullName>
    </recommendedName>
</protein>
<name>F8X2S7_9BACT</name>
<dbReference type="RefSeq" id="WP_006843785.1">
    <property type="nucleotide sequence ID" value="NZ_AQWJ01000006.1"/>
</dbReference>
<feature type="signal peptide" evidence="2">
    <location>
        <begin position="1"/>
        <end position="20"/>
    </location>
</feature>
<evidence type="ECO:0008006" key="5">
    <source>
        <dbReference type="Google" id="ProtNLM"/>
    </source>
</evidence>
<dbReference type="OrthoDB" id="769954at2"/>